<dbReference type="InterPro" id="IPR011037">
    <property type="entry name" value="Pyrv_Knase-like_insert_dom_sf"/>
</dbReference>
<name>A0ABU5EBE3_9PROT</name>
<evidence type="ECO:0000313" key="3">
    <source>
        <dbReference type="Proteomes" id="UP001279642"/>
    </source>
</evidence>
<proteinExistence type="predicted"/>
<accession>A0ABU5EBE3</accession>
<evidence type="ECO:0000313" key="2">
    <source>
        <dbReference type="EMBL" id="MDY0883161.1"/>
    </source>
</evidence>
<sequence length="235" mass="26173">MSLSAHLSLPIDAVLVGRPKPFGPPGRTSAIDKKPVLARCAVTERKLAGDQQADLRFHGGPEKAVHHYPRDHYAAWLADLPLLGPLLKQPGAFGENVSTTGMTEAEVCIGDVYRLGSALVQVSQGRQPCWKLNVRFDVPDMALRVQNTGRTGWYYRVLEPGDVAAGDRIELQDRPHGDWPLSRLLDVLYHNKLDAASLQEMARLEPLAESWRKVARRRLDTMEVEDWSRRVATPG</sequence>
<dbReference type="Pfam" id="PF03473">
    <property type="entry name" value="MOSC"/>
    <property type="match status" value="1"/>
</dbReference>
<dbReference type="Pfam" id="PF03475">
    <property type="entry name" value="YiiM_3-alpha"/>
    <property type="match status" value="1"/>
</dbReference>
<gene>
    <name evidence="2" type="ORF">SMD27_09925</name>
</gene>
<organism evidence="2 3">
    <name type="scientific">Dongia soli</name>
    <dbReference type="NCBI Taxonomy" id="600628"/>
    <lineage>
        <taxon>Bacteria</taxon>
        <taxon>Pseudomonadati</taxon>
        <taxon>Pseudomonadota</taxon>
        <taxon>Alphaproteobacteria</taxon>
        <taxon>Rhodospirillales</taxon>
        <taxon>Dongiaceae</taxon>
        <taxon>Dongia</taxon>
    </lineage>
</organism>
<dbReference type="PANTHER" id="PTHR30212">
    <property type="entry name" value="PROTEIN YIIM"/>
    <property type="match status" value="1"/>
</dbReference>
<protein>
    <submittedName>
        <fullName evidence="2">MOSC domain-containing protein</fullName>
    </submittedName>
</protein>
<dbReference type="InterPro" id="IPR005163">
    <property type="entry name" value="Tri_helical_YiiM-like"/>
</dbReference>
<dbReference type="PROSITE" id="PS51340">
    <property type="entry name" value="MOSC"/>
    <property type="match status" value="1"/>
</dbReference>
<reference evidence="2 3" key="1">
    <citation type="journal article" date="2016" name="Antonie Van Leeuwenhoek">
        <title>Dongia soli sp. nov., isolated from soil from Dokdo, Korea.</title>
        <authorList>
            <person name="Kim D.U."/>
            <person name="Lee H."/>
            <person name="Kim H."/>
            <person name="Kim S.G."/>
            <person name="Ka J.O."/>
        </authorList>
    </citation>
    <scope>NUCLEOTIDE SEQUENCE [LARGE SCALE GENOMIC DNA]</scope>
    <source>
        <strain evidence="2 3">D78</strain>
    </source>
</reference>
<dbReference type="InterPro" id="IPR052353">
    <property type="entry name" value="Benzoxazolinone_Detox_Enz"/>
</dbReference>
<keyword evidence="3" id="KW-1185">Reference proteome</keyword>
<dbReference type="PANTHER" id="PTHR30212:SF2">
    <property type="entry name" value="PROTEIN YIIM"/>
    <property type="match status" value="1"/>
</dbReference>
<dbReference type="Gene3D" id="2.40.33.20">
    <property type="entry name" value="PK beta-barrel domain-like"/>
    <property type="match status" value="1"/>
</dbReference>
<dbReference type="InterPro" id="IPR005302">
    <property type="entry name" value="MoCF_Sase_C"/>
</dbReference>
<dbReference type="RefSeq" id="WP_320508206.1">
    <property type="nucleotide sequence ID" value="NZ_JAXCLW010000002.1"/>
</dbReference>
<dbReference type="SUPFAM" id="SSF50800">
    <property type="entry name" value="PK beta-barrel domain-like"/>
    <property type="match status" value="1"/>
</dbReference>
<dbReference type="EMBL" id="JAXCLW010000002">
    <property type="protein sequence ID" value="MDY0883161.1"/>
    <property type="molecule type" value="Genomic_DNA"/>
</dbReference>
<comment type="caution">
    <text evidence="2">The sequence shown here is derived from an EMBL/GenBank/DDBJ whole genome shotgun (WGS) entry which is preliminary data.</text>
</comment>
<dbReference type="Proteomes" id="UP001279642">
    <property type="component" value="Unassembled WGS sequence"/>
</dbReference>
<evidence type="ECO:0000259" key="1">
    <source>
        <dbReference type="PROSITE" id="PS51340"/>
    </source>
</evidence>
<feature type="domain" description="MOSC" evidence="1">
    <location>
        <begin position="34"/>
        <end position="172"/>
    </location>
</feature>